<comment type="catalytic activity">
    <reaction evidence="5">
        <text>D-xylose + NADP(+) = D-xylono-1,5-lactone + NADPH + H(+)</text>
        <dbReference type="Rhea" id="RHEA:22000"/>
        <dbReference type="ChEBI" id="CHEBI:15378"/>
        <dbReference type="ChEBI" id="CHEBI:15867"/>
        <dbReference type="ChEBI" id="CHEBI:53455"/>
        <dbReference type="ChEBI" id="CHEBI:57783"/>
        <dbReference type="ChEBI" id="CHEBI:58349"/>
        <dbReference type="EC" id="1.1.1.179"/>
    </reaction>
</comment>
<dbReference type="AlphaFoldDB" id="A0A1E4STZ6"/>
<dbReference type="Pfam" id="PF01408">
    <property type="entry name" value="GFO_IDH_MocA"/>
    <property type="match status" value="1"/>
</dbReference>
<sequence>MSDLKTIRWGIIGSGMISEWFVQDISLNHTKNYKHIITAIGTSSTAKGENLISKFIKFNHGIKPKVQSYNETYIDDEVDVIYIGLPHSMHFKACLKAIEAGKHVLCEKPLVINCKEAVELYSIAESKQLFIMEGMWTKFFPIIHDLRLKLFDDKVIGVLKTIKVDFKSDLKLDTLGDESRLINPKFGAGTLLDMGVYALTYSRILMSKEYENEKEKDFEISHIEAIVKNGIDHKIKFQIHYKKNDNKVAFLDASSIEVVSTQICEIEGTLGKIKLYLDPTKFPNPARPFKYEIIIDDVVKETIEFDHPGRGFYYEADYVADIITNSNGTGTGDLQPLKHSHQENIFIMKLMDEIRDKIGVKYPQDD</sequence>
<dbReference type="Proteomes" id="UP000094801">
    <property type="component" value="Unassembled WGS sequence"/>
</dbReference>
<evidence type="ECO:0000256" key="5">
    <source>
        <dbReference type="ARBA" id="ARBA00049233"/>
    </source>
</evidence>
<evidence type="ECO:0000313" key="7">
    <source>
        <dbReference type="EMBL" id="ODV82980.1"/>
    </source>
</evidence>
<dbReference type="SUPFAM" id="SSF55347">
    <property type="entry name" value="Glyceraldehyde-3-phosphate dehydrogenase-like, C-terminal domain"/>
    <property type="match status" value="1"/>
</dbReference>
<dbReference type="GO" id="GO:0000166">
    <property type="term" value="F:nucleotide binding"/>
    <property type="evidence" value="ECO:0007669"/>
    <property type="project" value="InterPro"/>
</dbReference>
<name>A0A1E4STZ6_9ASCO</name>
<feature type="domain" description="Gfo/Idh/MocA-like oxidoreductase N-terminal" evidence="6">
    <location>
        <begin position="7"/>
        <end position="133"/>
    </location>
</feature>
<dbReference type="Gene3D" id="3.40.50.720">
    <property type="entry name" value="NAD(P)-binding Rossmann-like Domain"/>
    <property type="match status" value="1"/>
</dbReference>
<dbReference type="SUPFAM" id="SSF51735">
    <property type="entry name" value="NAD(P)-binding Rossmann-fold domains"/>
    <property type="match status" value="1"/>
</dbReference>
<dbReference type="InterPro" id="IPR036291">
    <property type="entry name" value="NAD(P)-bd_dom_sf"/>
</dbReference>
<dbReference type="Gene3D" id="3.30.360.10">
    <property type="entry name" value="Dihydrodipicolinate Reductase, domain 2"/>
    <property type="match status" value="1"/>
</dbReference>
<protein>
    <recommendedName>
        <fullName evidence="3">D-xylose 1-dehydrogenase (NADP(+), D-xylono-1,5-lactone-forming)</fullName>
        <ecNumber evidence="3">1.1.1.179</ecNumber>
    </recommendedName>
    <alternativeName>
        <fullName evidence="4">D-xylose-NADP dehydrogenase</fullName>
    </alternativeName>
</protein>
<evidence type="ECO:0000313" key="8">
    <source>
        <dbReference type="Proteomes" id="UP000094801"/>
    </source>
</evidence>
<dbReference type="GO" id="GO:0047837">
    <property type="term" value="F:D-xylose 1-dehydrogenase (NADP+) activity"/>
    <property type="evidence" value="ECO:0007669"/>
    <property type="project" value="UniProtKB-EC"/>
</dbReference>
<accession>A0A1E4STZ6</accession>
<gene>
    <name evidence="7" type="ORF">CANARDRAFT_30446</name>
</gene>
<keyword evidence="8" id="KW-1185">Reference proteome</keyword>
<reference evidence="8" key="1">
    <citation type="submission" date="2016-04" db="EMBL/GenBank/DDBJ databases">
        <title>Comparative genomics of biotechnologically important yeasts.</title>
        <authorList>
            <consortium name="DOE Joint Genome Institute"/>
            <person name="Riley R."/>
            <person name="Haridas S."/>
            <person name="Wolfe K.H."/>
            <person name="Lopes M.R."/>
            <person name="Hittinger C.T."/>
            <person name="Goker M."/>
            <person name="Salamov A."/>
            <person name="Wisecaver J."/>
            <person name="Long T.M."/>
            <person name="Aerts A.L."/>
            <person name="Barry K."/>
            <person name="Choi C."/>
            <person name="Clum A."/>
            <person name="Coughlan A.Y."/>
            <person name="Deshpande S."/>
            <person name="Douglass A.P."/>
            <person name="Hanson S.J."/>
            <person name="Klenk H.-P."/>
            <person name="Labutti K."/>
            <person name="Lapidus A."/>
            <person name="Lindquist E."/>
            <person name="Lipzen A."/>
            <person name="Meier-Kolthoff J.P."/>
            <person name="Ohm R.A."/>
            <person name="Otillar R.P."/>
            <person name="Pangilinan J."/>
            <person name="Peng Y."/>
            <person name="Rokas A."/>
            <person name="Rosa C.A."/>
            <person name="Scheuner C."/>
            <person name="Sibirny A.A."/>
            <person name="Slot J.C."/>
            <person name="Stielow J.B."/>
            <person name="Sun H."/>
            <person name="Kurtzman C.P."/>
            <person name="Blackwell M."/>
            <person name="Grigoriev I.V."/>
            <person name="Jeffries T.W."/>
        </authorList>
    </citation>
    <scope>NUCLEOTIDE SEQUENCE [LARGE SCALE GENOMIC DNA]</scope>
    <source>
        <strain evidence="8">NRRL YB-2248</strain>
    </source>
</reference>
<evidence type="ECO:0000256" key="1">
    <source>
        <dbReference type="ARBA" id="ARBA00010928"/>
    </source>
</evidence>
<dbReference type="PANTHER" id="PTHR22604:SF105">
    <property type="entry name" value="TRANS-1,2-DIHYDROBENZENE-1,2-DIOL DEHYDROGENASE"/>
    <property type="match status" value="1"/>
</dbReference>
<dbReference type="InterPro" id="IPR050984">
    <property type="entry name" value="Gfo/Idh/MocA_domain"/>
</dbReference>
<evidence type="ECO:0000256" key="2">
    <source>
        <dbReference type="ARBA" id="ARBA00023002"/>
    </source>
</evidence>
<comment type="similarity">
    <text evidence="1">Belongs to the Gfo/Idh/MocA family.</text>
</comment>
<keyword evidence="2" id="KW-0560">Oxidoreductase</keyword>
<dbReference type="EC" id="1.1.1.179" evidence="3"/>
<evidence type="ECO:0000256" key="4">
    <source>
        <dbReference type="ARBA" id="ARBA00042988"/>
    </source>
</evidence>
<dbReference type="EMBL" id="KV453870">
    <property type="protein sequence ID" value="ODV82980.1"/>
    <property type="molecule type" value="Genomic_DNA"/>
</dbReference>
<dbReference type="STRING" id="983967.A0A1E4STZ6"/>
<organism evidence="7 8">
    <name type="scientific">[Candida] arabinofermentans NRRL YB-2248</name>
    <dbReference type="NCBI Taxonomy" id="983967"/>
    <lineage>
        <taxon>Eukaryota</taxon>
        <taxon>Fungi</taxon>
        <taxon>Dikarya</taxon>
        <taxon>Ascomycota</taxon>
        <taxon>Saccharomycotina</taxon>
        <taxon>Pichiomycetes</taxon>
        <taxon>Pichiales</taxon>
        <taxon>Pichiaceae</taxon>
        <taxon>Ogataea</taxon>
        <taxon>Ogataea/Candida clade</taxon>
    </lineage>
</organism>
<dbReference type="PANTHER" id="PTHR22604">
    <property type="entry name" value="OXIDOREDUCTASES"/>
    <property type="match status" value="1"/>
</dbReference>
<evidence type="ECO:0000259" key="6">
    <source>
        <dbReference type="Pfam" id="PF01408"/>
    </source>
</evidence>
<evidence type="ECO:0000256" key="3">
    <source>
        <dbReference type="ARBA" id="ARBA00038984"/>
    </source>
</evidence>
<dbReference type="InterPro" id="IPR000683">
    <property type="entry name" value="Gfo/Idh/MocA-like_OxRdtase_N"/>
</dbReference>
<proteinExistence type="inferred from homology"/>
<dbReference type="OrthoDB" id="2129491at2759"/>